<dbReference type="AlphaFoldDB" id="A0A397TB01"/>
<dbReference type="OrthoDB" id="5860513at2759"/>
<dbReference type="PANTHER" id="PTHR19302:SF14">
    <property type="entry name" value="GAMMA-TUBULIN COMPLEX COMPONENT 3"/>
    <property type="match status" value="1"/>
</dbReference>
<evidence type="ECO:0000313" key="9">
    <source>
        <dbReference type="Proteomes" id="UP000265703"/>
    </source>
</evidence>
<dbReference type="GO" id="GO:0000278">
    <property type="term" value="P:mitotic cell cycle"/>
    <property type="evidence" value="ECO:0007669"/>
    <property type="project" value="TreeGrafter"/>
</dbReference>
<evidence type="ECO:0000313" key="8">
    <source>
        <dbReference type="EMBL" id="RIA95418.1"/>
    </source>
</evidence>
<dbReference type="EMBL" id="QKYT01000061">
    <property type="protein sequence ID" value="RIA95418.1"/>
    <property type="molecule type" value="Genomic_DNA"/>
</dbReference>
<dbReference type="GO" id="GO:0043015">
    <property type="term" value="F:gamma-tubulin binding"/>
    <property type="evidence" value="ECO:0007669"/>
    <property type="project" value="InterPro"/>
</dbReference>
<keyword evidence="5" id="KW-0206">Cytoskeleton</keyword>
<dbReference type="Pfam" id="PF04130">
    <property type="entry name" value="GCP_C_terminal"/>
    <property type="match status" value="1"/>
</dbReference>
<dbReference type="Pfam" id="PF17681">
    <property type="entry name" value="GCP_N_terminal"/>
    <property type="match status" value="1"/>
</dbReference>
<dbReference type="PANTHER" id="PTHR19302">
    <property type="entry name" value="GAMMA TUBULIN COMPLEX PROTEIN"/>
    <property type="match status" value="1"/>
</dbReference>
<organism evidence="8 9">
    <name type="scientific">Glomus cerebriforme</name>
    <dbReference type="NCBI Taxonomy" id="658196"/>
    <lineage>
        <taxon>Eukaryota</taxon>
        <taxon>Fungi</taxon>
        <taxon>Fungi incertae sedis</taxon>
        <taxon>Mucoromycota</taxon>
        <taxon>Glomeromycotina</taxon>
        <taxon>Glomeromycetes</taxon>
        <taxon>Glomerales</taxon>
        <taxon>Glomeraceae</taxon>
        <taxon>Glomus</taxon>
    </lineage>
</organism>
<feature type="domain" description="Gamma tubulin complex component protein N-terminal" evidence="7">
    <location>
        <begin position="235"/>
        <end position="528"/>
    </location>
</feature>
<dbReference type="GO" id="GO:0051011">
    <property type="term" value="F:microtubule minus-end binding"/>
    <property type="evidence" value="ECO:0007669"/>
    <property type="project" value="TreeGrafter"/>
</dbReference>
<dbReference type="GO" id="GO:0000922">
    <property type="term" value="C:spindle pole"/>
    <property type="evidence" value="ECO:0007669"/>
    <property type="project" value="InterPro"/>
</dbReference>
<evidence type="ECO:0000259" key="6">
    <source>
        <dbReference type="Pfam" id="PF04130"/>
    </source>
</evidence>
<dbReference type="InterPro" id="IPR041470">
    <property type="entry name" value="GCP_N"/>
</dbReference>
<dbReference type="GO" id="GO:0031122">
    <property type="term" value="P:cytoplasmic microtubule organization"/>
    <property type="evidence" value="ECO:0007669"/>
    <property type="project" value="TreeGrafter"/>
</dbReference>
<proteinExistence type="inferred from homology"/>
<evidence type="ECO:0000256" key="3">
    <source>
        <dbReference type="ARBA" id="ARBA00022490"/>
    </source>
</evidence>
<dbReference type="InterPro" id="IPR007259">
    <property type="entry name" value="GCP"/>
</dbReference>
<dbReference type="GO" id="GO:0007020">
    <property type="term" value="P:microtubule nucleation"/>
    <property type="evidence" value="ECO:0007669"/>
    <property type="project" value="InterPro"/>
</dbReference>
<comment type="caution">
    <text evidence="8">The sequence shown here is derived from an EMBL/GenBank/DDBJ whole genome shotgun (WGS) entry which is preliminary data.</text>
</comment>
<keyword evidence="9" id="KW-1185">Reference proteome</keyword>
<keyword evidence="4" id="KW-0493">Microtubule</keyword>
<dbReference type="GO" id="GO:0051225">
    <property type="term" value="P:spindle assembly"/>
    <property type="evidence" value="ECO:0007669"/>
    <property type="project" value="TreeGrafter"/>
</dbReference>
<dbReference type="GO" id="GO:0005874">
    <property type="term" value="C:microtubule"/>
    <property type="evidence" value="ECO:0007669"/>
    <property type="project" value="UniProtKB-KW"/>
</dbReference>
<evidence type="ECO:0000256" key="2">
    <source>
        <dbReference type="ARBA" id="ARBA00010337"/>
    </source>
</evidence>
<comment type="similarity">
    <text evidence="2">Belongs to the TUBGCP family.</text>
</comment>
<dbReference type="STRING" id="658196.A0A397TB01"/>
<keyword evidence="3" id="KW-0963">Cytoplasm</keyword>
<name>A0A397TB01_9GLOM</name>
<dbReference type="Proteomes" id="UP000265703">
    <property type="component" value="Unassembled WGS sequence"/>
</dbReference>
<evidence type="ECO:0000256" key="1">
    <source>
        <dbReference type="ARBA" id="ARBA00004245"/>
    </source>
</evidence>
<dbReference type="GO" id="GO:0005816">
    <property type="term" value="C:spindle pole body"/>
    <property type="evidence" value="ECO:0007669"/>
    <property type="project" value="UniProtKB-ARBA"/>
</dbReference>
<dbReference type="FunFam" id="1.20.120.1900:FF:000003">
    <property type="entry name" value="Gamma-tubulin complex component"/>
    <property type="match status" value="1"/>
</dbReference>
<dbReference type="GO" id="GO:0051321">
    <property type="term" value="P:meiotic cell cycle"/>
    <property type="evidence" value="ECO:0007669"/>
    <property type="project" value="TreeGrafter"/>
</dbReference>
<dbReference type="InterPro" id="IPR042241">
    <property type="entry name" value="GCP_C_sf"/>
</dbReference>
<evidence type="ECO:0000256" key="4">
    <source>
        <dbReference type="ARBA" id="ARBA00022701"/>
    </source>
</evidence>
<gene>
    <name evidence="8" type="ORF">C1645_816648</name>
</gene>
<evidence type="ECO:0000259" key="7">
    <source>
        <dbReference type="Pfam" id="PF17681"/>
    </source>
</evidence>
<reference evidence="8 9" key="1">
    <citation type="submission" date="2018-06" db="EMBL/GenBank/DDBJ databases">
        <title>Comparative genomics reveals the genomic features of Rhizophagus irregularis, R. cerebriforme, R. diaphanum and Gigaspora rosea, and their symbiotic lifestyle signature.</title>
        <authorList>
            <person name="Morin E."/>
            <person name="San Clemente H."/>
            <person name="Chen E.C.H."/>
            <person name="De La Providencia I."/>
            <person name="Hainaut M."/>
            <person name="Kuo A."/>
            <person name="Kohler A."/>
            <person name="Murat C."/>
            <person name="Tang N."/>
            <person name="Roy S."/>
            <person name="Loubradou J."/>
            <person name="Henrissat B."/>
            <person name="Grigoriev I.V."/>
            <person name="Corradi N."/>
            <person name="Roux C."/>
            <person name="Martin F.M."/>
        </authorList>
    </citation>
    <scope>NUCLEOTIDE SEQUENCE [LARGE SCALE GENOMIC DNA]</scope>
    <source>
        <strain evidence="8 9">DAOM 227022</strain>
    </source>
</reference>
<sequence length="850" mass="97638">MSSIYANQSSTSSKGSISQAADVEVERISRSLARLVKNILRESSNTANKTNGKGTLNSELVNNAELSTRQQKTFEYCMRILGSRMTPSVVSDELHYFQLVAREHKSSSKALRFANLFSKLQSQATVTRKWSILYFLLSLSDQSSMSEMGKIINTSPLEQAFSYRGLQNLSNFRNIEKNKQSSEEEANRFISTVPSSPKVSTIKVSKEELSSRTILIKQLAELENSNVEVSEAMLLRDIVFIFQGINGQFIKYSEDSSSYIIDPKLDINRSTRDLLHRLTELGWLYKRVNEFVSLNVNDPSIGLVGQAFCSALQRELTEYYKFIAILEAQVTKQVEGQQISSQGLTLKRLLVWTQESLLKFRIMSVLVDCCKKQRGGALVSTIYNYTNHGDPFIQQFINNTLEEVSRPFFEMLQRWIYEGELEDPFEEFFVECDPNVLEENLWQLKYKYRQNMQPTFISTLLAKKIFSIGKSLNFIRYSCHDSDWVVTNGKATGADKLLKYGDIIALESSIDATYTATSQRLLNILFTKYKLREHLTALKRYLLLGQGDFIQHLMTQLGSGLSKPANTLYRHNLTGTLEAAIRASNAQYDDPDILRRLDVRLLEISSGDIGWDVFSLDYHVDSPINTIFTPQEMQRYLKLFNFLWRLKRVEHDLSSAWRRNTTSARSLYQIKEIKKEINTSRLVCSEMIHFVYQLQYYILFEVIECSWDELVTGINKKSGDLDSLIEAHNKYLTNVTTKCFLGTSNNQDELHSFALKETSIDSYTPKPERIWYPSLNKSANQNIRENFKPIQERLEEVAGLFKGEVVNLLMTLSQHHDTDLRFLSVRLDFNEFYQEVSKNSGNSGKRVIGN</sequence>
<dbReference type="GO" id="GO:0000930">
    <property type="term" value="C:gamma-tubulin complex"/>
    <property type="evidence" value="ECO:0007669"/>
    <property type="project" value="TreeGrafter"/>
</dbReference>
<protein>
    <submittedName>
        <fullName evidence="8">Spc98 family-domain-containing protein</fullName>
    </submittedName>
</protein>
<comment type="subcellular location">
    <subcellularLocation>
        <location evidence="1">Cytoplasm</location>
        <location evidence="1">Cytoskeleton</location>
    </subcellularLocation>
</comment>
<accession>A0A397TB01</accession>
<dbReference type="InterPro" id="IPR040457">
    <property type="entry name" value="GCP_C"/>
</dbReference>
<feature type="domain" description="Gamma tubulin complex component C-terminal" evidence="6">
    <location>
        <begin position="531"/>
        <end position="833"/>
    </location>
</feature>
<evidence type="ECO:0000256" key="5">
    <source>
        <dbReference type="ARBA" id="ARBA00023212"/>
    </source>
</evidence>
<dbReference type="Gene3D" id="1.20.120.1900">
    <property type="entry name" value="Gamma-tubulin complex, C-terminal domain"/>
    <property type="match status" value="1"/>
</dbReference>